<dbReference type="AlphaFoldDB" id="A9TZN8"/>
<accession>A9TZN8</accession>
<proteinExistence type="predicted"/>
<reference evidence="1" key="1">
    <citation type="journal article" date="2008" name="Science">
        <title>The Physcomitrella genome reveals evolutionary insights into the conquest of land by plants.</title>
        <authorList>
            <person name="Rensing S."/>
            <person name="Lang D."/>
            <person name="Zimmer A."/>
            <person name="Terry A."/>
            <person name="Salamov A."/>
            <person name="Shapiro H."/>
            <person name="Nishiyama T."/>
            <person name="Perroud P.-F."/>
            <person name="Lindquist E."/>
            <person name="Kamisugi Y."/>
            <person name="Tanahashi T."/>
            <person name="Sakakibara K."/>
            <person name="Fujita T."/>
            <person name="Oishi K."/>
            <person name="Shin-I T."/>
            <person name="Kuroki Y."/>
            <person name="Toyoda A."/>
            <person name="Suzuki Y."/>
            <person name="Hashimoto A."/>
            <person name="Yamaguchi K."/>
            <person name="Sugano A."/>
            <person name="Kohara Y."/>
            <person name="Fujiyama A."/>
            <person name="Anterola A."/>
            <person name="Aoki S."/>
            <person name="Ashton N."/>
            <person name="Barbazuk W.B."/>
            <person name="Barker E."/>
            <person name="Bennetzen J."/>
            <person name="Bezanilla M."/>
            <person name="Blankenship R."/>
            <person name="Cho S.H."/>
            <person name="Dutcher S."/>
            <person name="Estelle M."/>
            <person name="Fawcett J.A."/>
            <person name="Gundlach H."/>
            <person name="Hanada K."/>
            <person name="Heyl A."/>
            <person name="Hicks K.A."/>
            <person name="Hugh J."/>
            <person name="Lohr M."/>
            <person name="Mayer K."/>
            <person name="Melkozernov A."/>
            <person name="Murata T."/>
            <person name="Nelson D."/>
            <person name="Pils B."/>
            <person name="Prigge M."/>
            <person name="Reiss B."/>
            <person name="Renner T."/>
            <person name="Rombauts S."/>
            <person name="Rushton P."/>
            <person name="Sanderfoot A."/>
            <person name="Schween G."/>
            <person name="Shiu S.-H."/>
            <person name="Stueber K."/>
            <person name="Theodoulou F.L."/>
            <person name="Tu H."/>
            <person name="Van de Peer Y."/>
            <person name="Verrier P.J."/>
            <person name="Waters E."/>
            <person name="Wood A."/>
            <person name="Yang L."/>
            <person name="Cove D."/>
            <person name="Cuming A."/>
            <person name="Hasebe M."/>
            <person name="Lucas S."/>
            <person name="Mishler D.B."/>
            <person name="Reski R."/>
            <person name="Grigoriev I."/>
            <person name="Quatrano R.S."/>
            <person name="Boore J.L."/>
        </authorList>
    </citation>
    <scope>NUCLEOTIDE SEQUENCE [LARGE SCALE GENOMIC DNA]</scope>
</reference>
<evidence type="ECO:0000313" key="1">
    <source>
        <dbReference type="EMBL" id="EDQ51128.1"/>
    </source>
</evidence>
<gene>
    <name evidence="1" type="ORF">PHYPADRAFT_99392</name>
</gene>
<organism>
    <name type="scientific">Physcomitrium patens</name>
    <name type="common">Spreading-leaved earth moss</name>
    <name type="synonym">Physcomitrella patens</name>
    <dbReference type="NCBI Taxonomy" id="3218"/>
    <lineage>
        <taxon>Eukaryota</taxon>
        <taxon>Viridiplantae</taxon>
        <taxon>Streptophyta</taxon>
        <taxon>Embryophyta</taxon>
        <taxon>Bryophyta</taxon>
        <taxon>Bryophytina</taxon>
        <taxon>Bryopsida</taxon>
        <taxon>Funariidae</taxon>
        <taxon>Funariales</taxon>
        <taxon>Funariaceae</taxon>
        <taxon>Physcomitrium</taxon>
    </lineage>
</organism>
<name>A9TZN8_PHYPA</name>
<dbReference type="EMBL" id="DS545275">
    <property type="protein sequence ID" value="EDQ51128.1"/>
    <property type="molecule type" value="Genomic_DNA"/>
</dbReference>
<protein>
    <submittedName>
        <fullName evidence="1">Predicted protein</fullName>
    </submittedName>
</protein>
<sequence length="218" mass="24800">MGLPSQVVQSRLRLRGFIRVHKVDAGIWTGGDFVPICDAQTLLEAGEFEAARPHIFNERVLFKLFPHAGISGQSPEFCKDDFKSHRCRLNIFSDGWEVSHRGKDRLCGNSKVQSLDHSGSTRLAETKFKELFLPLVKSPNIESPFQGRDTKRIVSHHLFEEEHVIFEDFHLDYVVLKFVTIIMSYLVGQRTKALKSNSLVVGSPSPQHHNYKEATNKD</sequence>